<accession>A0ABT2T3L1</accession>
<feature type="region of interest" description="Disordered" evidence="1">
    <location>
        <begin position="26"/>
        <end position="48"/>
    </location>
</feature>
<name>A0ABT2T3L1_9FIRM</name>
<gene>
    <name evidence="2" type="ORF">OCV77_10145</name>
</gene>
<evidence type="ECO:0000313" key="2">
    <source>
        <dbReference type="EMBL" id="MCU6744855.1"/>
    </source>
</evidence>
<feature type="region of interest" description="Disordered" evidence="1">
    <location>
        <begin position="282"/>
        <end position="315"/>
    </location>
</feature>
<proteinExistence type="predicted"/>
<evidence type="ECO:0000256" key="1">
    <source>
        <dbReference type="SAM" id="MobiDB-lite"/>
    </source>
</evidence>
<dbReference type="RefSeq" id="WP_262574967.1">
    <property type="nucleotide sequence ID" value="NZ_JAOQKJ010000007.1"/>
</dbReference>
<feature type="compositionally biased region" description="Basic and acidic residues" evidence="1">
    <location>
        <begin position="301"/>
        <end position="315"/>
    </location>
</feature>
<dbReference type="EMBL" id="JAOQKJ010000007">
    <property type="protein sequence ID" value="MCU6744855.1"/>
    <property type="molecule type" value="Genomic_DNA"/>
</dbReference>
<protein>
    <submittedName>
        <fullName evidence="2">Uncharacterized protein</fullName>
    </submittedName>
</protein>
<comment type="caution">
    <text evidence="2">The sequence shown here is derived from an EMBL/GenBank/DDBJ whole genome shotgun (WGS) entry which is preliminary data.</text>
</comment>
<reference evidence="2 3" key="1">
    <citation type="journal article" date="2021" name="ISME Commun">
        <title>Automated analysis of genomic sequences facilitates high-throughput and comprehensive description of bacteria.</title>
        <authorList>
            <person name="Hitch T.C.A."/>
        </authorList>
    </citation>
    <scope>NUCLEOTIDE SEQUENCE [LARGE SCALE GENOMIC DNA]</scope>
    <source>
        <strain evidence="2 3">Sanger_18</strain>
    </source>
</reference>
<sequence length="724" mass="80139">MSIGAVGYSTDFYHAGYRKNSSNDSASKFTTMGSATQETTSSNNGKTIGVTTAGNTGLLAKYADSSTPAEPIIKVGDYEVRVNDVDPNNATELEMFALMSYMEDVGMIEKHGIASYSKMKAYASQSEYDGVCSGIYDEQAFWDKKQDWFAIIDNAKQTFSGMTETYSQSVECGKLLSYLEKWNTKVSSRDLFSEAVQKFRDDNQLSAQELKEEKDWREMTDEEWDKMLEGVDEYIDAFKERLRQLKEIQDEAAQKAALEADSGMRATAASAAALSAAANGLSGTSETDAESQIEEGIPTEDGAKHEKNWTKNLKTDDQTVLRTAKEAQEMENKALSRFEEVQLTGTTTVGVSQTDTGTECASVEEDENKEKVWTITAFGENGIVSTRCQNGKIIDSWEIKYTNPNDAKKVQDFIGRFEKDANLIFSGSKDFWEEFLSSDMDADSIFAAHAEVFDKAAPVAPQIVKNAWMNAAKETGYLEGGKMNYISQLLVRQVINRENGVEDYQNVFGNSVASALQAAKEILQDLENPLTPISEREENAREYIEQEKAFYKKFIDNLEEITNILVGDENNMYIDKEKALKYASQLDPVDDIASIVKQPIKLAGRTQINRENNSIDIALGASIKVLGGFTLTVREKGVEVSGVTNWDNQKESQEASDMAGALATLLRNASGQMNHVGTDSSGIARWNENVEKVLSYFGIDASKDFTVNGIKYTKEGSRIVKSVA</sequence>
<dbReference type="Proteomes" id="UP001652432">
    <property type="component" value="Unassembled WGS sequence"/>
</dbReference>
<keyword evidence="3" id="KW-1185">Reference proteome</keyword>
<evidence type="ECO:0000313" key="3">
    <source>
        <dbReference type="Proteomes" id="UP001652432"/>
    </source>
</evidence>
<organism evidence="2 3">
    <name type="scientific">Suilimivivens aceti</name>
    <dbReference type="NCBI Taxonomy" id="2981774"/>
    <lineage>
        <taxon>Bacteria</taxon>
        <taxon>Bacillati</taxon>
        <taxon>Bacillota</taxon>
        <taxon>Clostridia</taxon>
        <taxon>Lachnospirales</taxon>
        <taxon>Lachnospiraceae</taxon>
        <taxon>Suilimivivens</taxon>
    </lineage>
</organism>